<dbReference type="GO" id="GO:0042147">
    <property type="term" value="P:retrograde transport, endosome to Golgi"/>
    <property type="evidence" value="ECO:0007669"/>
    <property type="project" value="InterPro"/>
</dbReference>
<organism evidence="10 11">
    <name type="scientific">Leptosphaeria maculans (strain JN3 / isolate v23.1.3 / race Av1-4-5-6-7-8)</name>
    <name type="common">Blackleg fungus</name>
    <name type="synonym">Phoma lingam</name>
    <dbReference type="NCBI Taxonomy" id="985895"/>
    <lineage>
        <taxon>Eukaryota</taxon>
        <taxon>Fungi</taxon>
        <taxon>Dikarya</taxon>
        <taxon>Ascomycota</taxon>
        <taxon>Pezizomycotina</taxon>
        <taxon>Dothideomycetes</taxon>
        <taxon>Pleosporomycetidae</taxon>
        <taxon>Pleosporales</taxon>
        <taxon>Pleosporineae</taxon>
        <taxon>Leptosphaeriaceae</taxon>
        <taxon>Plenodomus</taxon>
        <taxon>Plenodomus lingam/Leptosphaeria maculans species complex</taxon>
    </lineage>
</organism>
<protein>
    <recommendedName>
        <fullName evidence="9">Vacuolar protein sorting-associated protein 54 C-terminal domain-containing protein</fullName>
    </recommendedName>
</protein>
<keyword evidence="11" id="KW-1185">Reference proteome</keyword>
<feature type="compositionally biased region" description="Low complexity" evidence="8">
    <location>
        <begin position="917"/>
        <end position="933"/>
    </location>
</feature>
<dbReference type="FunCoup" id="E5AE68">
    <property type="interactions" value="408"/>
</dbReference>
<keyword evidence="3" id="KW-0813">Transport</keyword>
<evidence type="ECO:0000256" key="8">
    <source>
        <dbReference type="SAM" id="MobiDB-lite"/>
    </source>
</evidence>
<dbReference type="Pfam" id="PF07928">
    <property type="entry name" value="Vps54"/>
    <property type="match status" value="1"/>
</dbReference>
<feature type="compositionally biased region" description="Basic and acidic residues" evidence="8">
    <location>
        <begin position="276"/>
        <end position="288"/>
    </location>
</feature>
<dbReference type="GO" id="GO:0000938">
    <property type="term" value="C:GARP complex"/>
    <property type="evidence" value="ECO:0007669"/>
    <property type="project" value="InterPro"/>
</dbReference>
<evidence type="ECO:0000259" key="9">
    <source>
        <dbReference type="Pfam" id="PF07928"/>
    </source>
</evidence>
<evidence type="ECO:0000313" key="10">
    <source>
        <dbReference type="EMBL" id="CBY01507.1"/>
    </source>
</evidence>
<evidence type="ECO:0000256" key="5">
    <source>
        <dbReference type="ARBA" id="ARBA00023034"/>
    </source>
</evidence>
<dbReference type="eggNOG" id="KOG2115">
    <property type="taxonomic scope" value="Eukaryota"/>
</dbReference>
<dbReference type="EMBL" id="FP929139">
    <property type="protein sequence ID" value="CBY01507.1"/>
    <property type="molecule type" value="Genomic_DNA"/>
</dbReference>
<feature type="region of interest" description="Disordered" evidence="8">
    <location>
        <begin position="917"/>
        <end position="942"/>
    </location>
</feature>
<sequence>MNCYRVIESIFYRHVSPFGLLDGGTYSVMLFLNPCSGPGARFHRASWLSARNLGSGLAPAASTVLQTIKQPPTSPPLRISRQAARHPTPNNRVRPHASATLVPPINAAMSSSPRSPRRSTESFDLLSPNPPQQTTFPFPTPSQHEWANRPNSTGGRYKPRRGSTASSIHSVGGVLDSGYRNNMGAVNEQSQNAISTLLQPPIVRTGMLPHTAATAPAGHRPPSTKDIPPVTLVNIPHVEPSVFNSYLSQIGRLYDAFQRAKAEADAEADAAQPIRRGSDKDDRSESLERGLSAGTPNLAGSPLMPGSTPKPKPKRRTSGMKRNLPAVTPLSTIPAVYFDQNFHLENPRTFDIVSERSEVVRPMQTSSNDEFNTNGTVEPPQPPARKALATNAILQEKLSWYMDTVEVHLIAAISTASTSFFAALGSLRELETEASESVARIKQLRQDLRRLDERMAVGGLEIVEMRQRRENLGKLADAVDQLQGVMVGLSHCDEIVNKGHLEMAMSRLEIIETLITGALDTSDSANISWLNSRIPPRLIDLRPLRALEGVFEGIHELKFRVGRGFEKRFVDTLLIDLREHVKSVSSSDTLERWVAASQKVRGNHQKGKTTLSTYMATSDKLRADLRTSLYGLSGAQFTNQASATFREAVMKEMKLLIRKHLPSSSDDDTESMTSVSTRGGRGRSQQDKNSILARNLRAMDPADAEEFFTNIFTSIGEALRRLSTQVKVLLDVTSGVTTPPQSAGGLRSPPRSPYRQHSIDGYIGNDHDAPTSNDLQMELMQALDMSSLLGQAVDAAQTQITKLLKVRSEATANLPLERFLRYFNLCRLFADECEAVSGRSGAALKAVVNTHITDFVSRFGDVEKQELAKAMDSDRWEPKDFDTSDNEVLARILQGMDSDPPAWSGTGDVLRTIEEPTTANTTNGTQNPQTNGNIDDKPKEKGKTTVPAIIDDSSYTISTSSTHVLRGIERFEILLSAIPSMTSEVSSSLCDYLKLFNSRLCQLILGAGAMHSAGLKNINTKHLAIASQTLSFIIALLPYIRECARRRGATTTTTTPATKSALAEFESVKRLLHDQQNQIHDKLTDILSGRAGVHMRSLRKIDWDAAAEVAREVSPAMESLTKDTVTMFKVISKYLGEMQVRMIMGPVFESYREQVGGVVREAGVRSLGGKERLLREAKLFDAKLGFIDGAAGVGTYLVQLVEGKVVPGAGTGTGVGTGTAAGNGNGNGTAAAAASGTSKEPDSQGKSQGKTGVENGIREEGGKGVGDGVEGEGGVKGGG</sequence>
<feature type="compositionally biased region" description="Low complexity" evidence="8">
    <location>
        <begin position="1228"/>
        <end position="1237"/>
    </location>
</feature>
<dbReference type="InterPro" id="IPR012501">
    <property type="entry name" value="Vps54_C"/>
</dbReference>
<dbReference type="Proteomes" id="UP000002668">
    <property type="component" value="Genome"/>
</dbReference>
<dbReference type="AlphaFoldDB" id="E5AE68"/>
<evidence type="ECO:0000256" key="1">
    <source>
        <dbReference type="ARBA" id="ARBA00004601"/>
    </source>
</evidence>
<dbReference type="InterPro" id="IPR039745">
    <property type="entry name" value="Vps54"/>
</dbReference>
<feature type="compositionally biased region" description="Gly residues" evidence="8">
    <location>
        <begin position="1263"/>
        <end position="1279"/>
    </location>
</feature>
<feature type="region of interest" description="Disordered" evidence="8">
    <location>
        <begin position="660"/>
        <end position="689"/>
    </location>
</feature>
<proteinExistence type="inferred from homology"/>
<gene>
    <name evidence="10" type="ORF">LEMA_P002940.1</name>
</gene>
<dbReference type="PANTHER" id="PTHR12965">
    <property type="entry name" value="VACUOLAR PROTEIN SORTING 54"/>
    <property type="match status" value="1"/>
</dbReference>
<dbReference type="GeneID" id="13290564"/>
<feature type="domain" description="Vacuolar protein sorting-associated protein 54 C-terminal" evidence="9">
    <location>
        <begin position="953"/>
        <end position="1090"/>
    </location>
</feature>
<dbReference type="GO" id="GO:0015031">
    <property type="term" value="P:protein transport"/>
    <property type="evidence" value="ECO:0007669"/>
    <property type="project" value="UniProtKB-KW"/>
</dbReference>
<dbReference type="GO" id="GO:0006896">
    <property type="term" value="P:Golgi to vacuole transport"/>
    <property type="evidence" value="ECO:0007669"/>
    <property type="project" value="TreeGrafter"/>
</dbReference>
<dbReference type="GO" id="GO:0019905">
    <property type="term" value="F:syntaxin binding"/>
    <property type="evidence" value="ECO:0007669"/>
    <property type="project" value="TreeGrafter"/>
</dbReference>
<dbReference type="OMA" id="SHAMTRE"/>
<evidence type="ECO:0000256" key="3">
    <source>
        <dbReference type="ARBA" id="ARBA00022448"/>
    </source>
</evidence>
<dbReference type="VEuPathDB" id="FungiDB:LEMA_P002940.1"/>
<dbReference type="GO" id="GO:0005829">
    <property type="term" value="C:cytosol"/>
    <property type="evidence" value="ECO:0007669"/>
    <property type="project" value="GOC"/>
</dbReference>
<feature type="region of interest" description="Disordered" evidence="8">
    <location>
        <begin position="68"/>
        <end position="168"/>
    </location>
</feature>
<evidence type="ECO:0000313" key="11">
    <source>
        <dbReference type="Proteomes" id="UP000002668"/>
    </source>
</evidence>
<evidence type="ECO:0000256" key="2">
    <source>
        <dbReference type="ARBA" id="ARBA00009150"/>
    </source>
</evidence>
<keyword evidence="5" id="KW-0333">Golgi apparatus</keyword>
<comment type="similarity">
    <text evidence="2">Belongs to the VPS54 family.</text>
</comment>
<reference evidence="11" key="1">
    <citation type="journal article" date="2011" name="Nat. Commun.">
        <title>Effector diversification within compartments of the Leptosphaeria maculans genome affected by Repeat-Induced Point mutations.</title>
        <authorList>
            <person name="Rouxel T."/>
            <person name="Grandaubert J."/>
            <person name="Hane J.K."/>
            <person name="Hoede C."/>
            <person name="van de Wouw A.P."/>
            <person name="Couloux A."/>
            <person name="Dominguez V."/>
            <person name="Anthouard V."/>
            <person name="Bally P."/>
            <person name="Bourras S."/>
            <person name="Cozijnsen A.J."/>
            <person name="Ciuffetti L.M."/>
            <person name="Degrave A."/>
            <person name="Dilmaghani A."/>
            <person name="Duret L."/>
            <person name="Fudal I."/>
            <person name="Goodwin S.B."/>
            <person name="Gout L."/>
            <person name="Glaser N."/>
            <person name="Linglin J."/>
            <person name="Kema G.H.J."/>
            <person name="Lapalu N."/>
            <person name="Lawrence C.B."/>
            <person name="May K."/>
            <person name="Meyer M."/>
            <person name="Ollivier B."/>
            <person name="Poulain J."/>
            <person name="Schoch C.L."/>
            <person name="Simon A."/>
            <person name="Spatafora J.W."/>
            <person name="Stachowiak A."/>
            <person name="Turgeon B.G."/>
            <person name="Tyler B.M."/>
            <person name="Vincent D."/>
            <person name="Weissenbach J."/>
            <person name="Amselem J."/>
            <person name="Quesneville H."/>
            <person name="Oliver R.P."/>
            <person name="Wincker P."/>
            <person name="Balesdent M.-H."/>
            <person name="Howlett B.J."/>
        </authorList>
    </citation>
    <scope>NUCLEOTIDE SEQUENCE [LARGE SCALE GENOMIC DNA]</scope>
    <source>
        <strain evidence="11">JN3 / isolate v23.1.3 / race Av1-4-5-6-7-8</strain>
    </source>
</reference>
<keyword evidence="6 7" id="KW-0175">Coiled coil</keyword>
<comment type="subcellular location">
    <subcellularLocation>
        <location evidence="1">Golgi apparatus</location>
        <location evidence="1">trans-Golgi network</location>
    </subcellularLocation>
</comment>
<feature type="compositionally biased region" description="Low complexity" evidence="8">
    <location>
        <begin position="132"/>
        <end position="143"/>
    </location>
</feature>
<evidence type="ECO:0000256" key="6">
    <source>
        <dbReference type="ARBA" id="ARBA00023054"/>
    </source>
</evidence>
<feature type="coiled-coil region" evidence="7">
    <location>
        <begin position="427"/>
        <end position="454"/>
    </location>
</feature>
<dbReference type="PANTHER" id="PTHR12965:SF0">
    <property type="entry name" value="VACUOLAR PROTEIN SORTING-ASSOCIATED PROTEIN 54"/>
    <property type="match status" value="1"/>
</dbReference>
<feature type="region of interest" description="Disordered" evidence="8">
    <location>
        <begin position="363"/>
        <end position="383"/>
    </location>
</feature>
<dbReference type="OrthoDB" id="10259024at2759"/>
<accession>E5AE68</accession>
<keyword evidence="4" id="KW-0653">Protein transport</keyword>
<feature type="region of interest" description="Disordered" evidence="8">
    <location>
        <begin position="1220"/>
        <end position="1279"/>
    </location>
</feature>
<feature type="compositionally biased region" description="Polar residues" evidence="8">
    <location>
        <begin position="363"/>
        <end position="376"/>
    </location>
</feature>
<evidence type="ECO:0000256" key="7">
    <source>
        <dbReference type="SAM" id="Coils"/>
    </source>
</evidence>
<evidence type="ECO:0000256" key="4">
    <source>
        <dbReference type="ARBA" id="ARBA00022927"/>
    </source>
</evidence>
<dbReference type="HOGENOM" id="CLU_003094_1_0_1"/>
<name>E5AE68_LEPMJ</name>
<feature type="region of interest" description="Disordered" evidence="8">
    <location>
        <begin position="265"/>
        <end position="324"/>
    </location>
</feature>
<dbReference type="STRING" id="985895.E5AE68"/>
<dbReference type="InParanoid" id="E5AE68"/>